<protein>
    <recommendedName>
        <fullName evidence="2">non-specific protein-tyrosine kinase</fullName>
        <ecNumber evidence="2">2.7.10.2</ecNumber>
    </recommendedName>
</protein>
<keyword evidence="7" id="KW-0829">Tyrosine-protein kinase</keyword>
<evidence type="ECO:0000313" key="10">
    <source>
        <dbReference type="EMBL" id="MFC4402967.1"/>
    </source>
</evidence>
<gene>
    <name evidence="10" type="ORF">ACFOY7_07760</name>
</gene>
<comment type="similarity">
    <text evidence="1">Belongs to the CpsD/CapB family.</text>
</comment>
<evidence type="ECO:0000256" key="1">
    <source>
        <dbReference type="ARBA" id="ARBA00007316"/>
    </source>
</evidence>
<evidence type="ECO:0000256" key="6">
    <source>
        <dbReference type="ARBA" id="ARBA00022840"/>
    </source>
</evidence>
<accession>A0ABV8WTP4</accession>
<keyword evidence="4" id="KW-0547">Nucleotide-binding</keyword>
<dbReference type="InterPro" id="IPR025669">
    <property type="entry name" value="AAA_dom"/>
</dbReference>
<dbReference type="InterPro" id="IPR027417">
    <property type="entry name" value="P-loop_NTPase"/>
</dbReference>
<dbReference type="Proteomes" id="UP001595882">
    <property type="component" value="Unassembled WGS sequence"/>
</dbReference>
<feature type="domain" description="AAA" evidence="9">
    <location>
        <begin position="60"/>
        <end position="177"/>
    </location>
</feature>
<dbReference type="Gene3D" id="3.40.50.300">
    <property type="entry name" value="P-loop containing nucleotide triphosphate hydrolases"/>
    <property type="match status" value="1"/>
</dbReference>
<comment type="catalytic activity">
    <reaction evidence="8">
        <text>L-tyrosyl-[protein] + ATP = O-phospho-L-tyrosyl-[protein] + ADP + H(+)</text>
        <dbReference type="Rhea" id="RHEA:10596"/>
        <dbReference type="Rhea" id="RHEA-COMP:10136"/>
        <dbReference type="Rhea" id="RHEA-COMP:20101"/>
        <dbReference type="ChEBI" id="CHEBI:15378"/>
        <dbReference type="ChEBI" id="CHEBI:30616"/>
        <dbReference type="ChEBI" id="CHEBI:46858"/>
        <dbReference type="ChEBI" id="CHEBI:61978"/>
        <dbReference type="ChEBI" id="CHEBI:456216"/>
        <dbReference type="EC" id="2.7.10.2"/>
    </reaction>
</comment>
<reference evidence="11" key="1">
    <citation type="journal article" date="2019" name="Int. J. Syst. Evol. Microbiol.">
        <title>The Global Catalogue of Microorganisms (GCM) 10K type strain sequencing project: providing services to taxonomists for standard genome sequencing and annotation.</title>
        <authorList>
            <consortium name="The Broad Institute Genomics Platform"/>
            <consortium name="The Broad Institute Genome Sequencing Center for Infectious Disease"/>
            <person name="Wu L."/>
            <person name="Ma J."/>
        </authorList>
    </citation>
    <scope>NUCLEOTIDE SEQUENCE [LARGE SCALE GENOMIC DNA]</scope>
    <source>
        <strain evidence="11">CCUG 37865</strain>
    </source>
</reference>
<keyword evidence="6" id="KW-0067">ATP-binding</keyword>
<dbReference type="RefSeq" id="WP_390251059.1">
    <property type="nucleotide sequence ID" value="NZ_JBHSDT010000004.1"/>
</dbReference>
<evidence type="ECO:0000256" key="2">
    <source>
        <dbReference type="ARBA" id="ARBA00011903"/>
    </source>
</evidence>
<evidence type="ECO:0000256" key="3">
    <source>
        <dbReference type="ARBA" id="ARBA00022679"/>
    </source>
</evidence>
<dbReference type="PANTHER" id="PTHR32309">
    <property type="entry name" value="TYROSINE-PROTEIN KINASE"/>
    <property type="match status" value="1"/>
</dbReference>
<dbReference type="SUPFAM" id="SSF52540">
    <property type="entry name" value="P-loop containing nucleoside triphosphate hydrolases"/>
    <property type="match status" value="1"/>
</dbReference>
<dbReference type="Pfam" id="PF13614">
    <property type="entry name" value="AAA_31"/>
    <property type="match status" value="1"/>
</dbReference>
<keyword evidence="11" id="KW-1185">Reference proteome</keyword>
<sequence>MAKGRKPFKKDGKMRQLITKFNPRSPISEQYKTVRTNLQFASVDGELNSLLITSSGPSEGKSTITANLAVVFAQQGKKVLLIDADMRKPTLHYTFRMDNLHGLSTVLAGGHTLEKSIVNSDIPGLDLLACGPIPPNPSELLGSKKMEQLVEEAVGHYDLVIFDTPPVLAVTDAQILGNLCQGVVMVVRSKETEYESAQRAKELLDKGNAKLLGVVLNDKKIKRGSQYYYYGTN</sequence>
<dbReference type="EMBL" id="JBHSDT010000004">
    <property type="protein sequence ID" value="MFC4402967.1"/>
    <property type="molecule type" value="Genomic_DNA"/>
</dbReference>
<keyword evidence="3 10" id="KW-0808">Transferase</keyword>
<proteinExistence type="inferred from homology"/>
<dbReference type="CDD" id="cd05387">
    <property type="entry name" value="BY-kinase"/>
    <property type="match status" value="1"/>
</dbReference>
<keyword evidence="5 10" id="KW-0418">Kinase</keyword>
<evidence type="ECO:0000259" key="9">
    <source>
        <dbReference type="Pfam" id="PF13614"/>
    </source>
</evidence>
<dbReference type="NCBIfam" id="TIGR01007">
    <property type="entry name" value="eps_fam"/>
    <property type="match status" value="1"/>
</dbReference>
<dbReference type="GO" id="GO:0004715">
    <property type="term" value="F:non-membrane spanning protein tyrosine kinase activity"/>
    <property type="evidence" value="ECO:0007669"/>
    <property type="project" value="UniProtKB-EC"/>
</dbReference>
<dbReference type="PANTHER" id="PTHR32309:SF13">
    <property type="entry name" value="FERRIC ENTEROBACTIN TRANSPORT PROTEIN FEPE"/>
    <property type="match status" value="1"/>
</dbReference>
<evidence type="ECO:0000256" key="5">
    <source>
        <dbReference type="ARBA" id="ARBA00022777"/>
    </source>
</evidence>
<dbReference type="InterPro" id="IPR050445">
    <property type="entry name" value="Bact_polysacc_biosynth/exp"/>
</dbReference>
<evidence type="ECO:0000256" key="8">
    <source>
        <dbReference type="ARBA" id="ARBA00051245"/>
    </source>
</evidence>
<dbReference type="EC" id="2.7.10.2" evidence="2"/>
<dbReference type="InterPro" id="IPR005702">
    <property type="entry name" value="Wzc-like_C"/>
</dbReference>
<organism evidence="10 11">
    <name type="scientific">Gracilibacillus xinjiangensis</name>
    <dbReference type="NCBI Taxonomy" id="1193282"/>
    <lineage>
        <taxon>Bacteria</taxon>
        <taxon>Bacillati</taxon>
        <taxon>Bacillota</taxon>
        <taxon>Bacilli</taxon>
        <taxon>Bacillales</taxon>
        <taxon>Bacillaceae</taxon>
        <taxon>Gracilibacillus</taxon>
    </lineage>
</organism>
<evidence type="ECO:0000313" key="11">
    <source>
        <dbReference type="Proteomes" id="UP001595882"/>
    </source>
</evidence>
<evidence type="ECO:0000256" key="4">
    <source>
        <dbReference type="ARBA" id="ARBA00022741"/>
    </source>
</evidence>
<evidence type="ECO:0000256" key="7">
    <source>
        <dbReference type="ARBA" id="ARBA00023137"/>
    </source>
</evidence>
<comment type="caution">
    <text evidence="10">The sequence shown here is derived from an EMBL/GenBank/DDBJ whole genome shotgun (WGS) entry which is preliminary data.</text>
</comment>
<name>A0ABV8WTP4_9BACI</name>